<dbReference type="InterPro" id="IPR037197">
    <property type="entry name" value="WWE_dom_sf"/>
</dbReference>
<dbReference type="Pfam" id="PF25261">
    <property type="entry name" value="zf-CCCH_PARP12"/>
    <property type="match status" value="1"/>
</dbReference>
<keyword evidence="5 11" id="KW-0479">Metal-binding</keyword>
<feature type="compositionally biased region" description="Polar residues" evidence="12">
    <location>
        <begin position="1050"/>
        <end position="1072"/>
    </location>
</feature>
<keyword evidence="4" id="KW-0597">Phosphoprotein</keyword>
<feature type="compositionally biased region" description="Polar residues" evidence="12">
    <location>
        <begin position="927"/>
        <end position="951"/>
    </location>
</feature>
<evidence type="ECO:0000256" key="2">
    <source>
        <dbReference type="ARBA" id="ARBA00004496"/>
    </source>
</evidence>
<dbReference type="InterPro" id="IPR000571">
    <property type="entry name" value="Znf_CCCH"/>
</dbReference>
<evidence type="ECO:0000256" key="3">
    <source>
        <dbReference type="ARBA" id="ARBA00022490"/>
    </source>
</evidence>
<keyword evidence="8 11" id="KW-0862">Zinc</keyword>
<evidence type="ECO:0000256" key="8">
    <source>
        <dbReference type="ARBA" id="ARBA00022833"/>
    </source>
</evidence>
<evidence type="ECO:0000256" key="9">
    <source>
        <dbReference type="ARBA" id="ARBA00023242"/>
    </source>
</evidence>
<feature type="compositionally biased region" description="Polar residues" evidence="12">
    <location>
        <begin position="989"/>
        <end position="1007"/>
    </location>
</feature>
<dbReference type="AlphaFoldDB" id="A0A8T2M874"/>
<dbReference type="PROSITE" id="PS50918">
    <property type="entry name" value="WWE"/>
    <property type="match status" value="1"/>
</dbReference>
<gene>
    <name evidence="16" type="primary">PARP12</name>
    <name evidence="16" type="ORF">AMEX_G3312</name>
</gene>
<feature type="zinc finger region" description="C3H1-type" evidence="11">
    <location>
        <begin position="78"/>
        <end position="102"/>
    </location>
</feature>
<dbReference type="SMART" id="SM00356">
    <property type="entry name" value="ZnF_C3H1"/>
    <property type="match status" value="3"/>
</dbReference>
<dbReference type="InterPro" id="IPR004170">
    <property type="entry name" value="WWE_dom"/>
</dbReference>
<comment type="caution">
    <text evidence="16">The sequence shown here is derived from an EMBL/GenBank/DDBJ whole genome shotgun (WGS) entry which is preliminary data.</text>
</comment>
<feature type="domain" description="WWE" evidence="14">
    <location>
        <begin position="318"/>
        <end position="404"/>
    </location>
</feature>
<feature type="compositionally biased region" description="Low complexity" evidence="12">
    <location>
        <begin position="823"/>
        <end position="833"/>
    </location>
</feature>
<feature type="region of interest" description="Disordered" evidence="12">
    <location>
        <begin position="777"/>
        <end position="834"/>
    </location>
</feature>
<keyword evidence="7 11" id="KW-0863">Zinc-finger</keyword>
<keyword evidence="6" id="KW-0677">Repeat</keyword>
<feature type="region of interest" description="Disordered" evidence="12">
    <location>
        <begin position="726"/>
        <end position="753"/>
    </location>
</feature>
<protein>
    <submittedName>
        <fullName evidence="16">Poly ADP-ribose polymerase 12-like</fullName>
    </submittedName>
</protein>
<evidence type="ECO:0000256" key="12">
    <source>
        <dbReference type="SAM" id="MobiDB-lite"/>
    </source>
</evidence>
<evidence type="ECO:0000256" key="5">
    <source>
        <dbReference type="ARBA" id="ARBA00022723"/>
    </source>
</evidence>
<evidence type="ECO:0000259" key="15">
    <source>
        <dbReference type="PROSITE" id="PS51059"/>
    </source>
</evidence>
<feature type="compositionally biased region" description="Low complexity" evidence="12">
    <location>
        <begin position="777"/>
        <end position="791"/>
    </location>
</feature>
<dbReference type="EMBL" id="JAICCE010000002">
    <property type="protein sequence ID" value="KAG9280583.1"/>
    <property type="molecule type" value="Genomic_DNA"/>
</dbReference>
<feature type="compositionally biased region" description="Polar residues" evidence="12">
    <location>
        <begin position="893"/>
        <end position="906"/>
    </location>
</feature>
<dbReference type="CDD" id="cd01439">
    <property type="entry name" value="TCCD_inducible_PARP_like"/>
    <property type="match status" value="1"/>
</dbReference>
<feature type="compositionally biased region" description="Basic and acidic residues" evidence="12">
    <location>
        <begin position="952"/>
        <end position="964"/>
    </location>
</feature>
<evidence type="ECO:0000256" key="4">
    <source>
        <dbReference type="ARBA" id="ARBA00022553"/>
    </source>
</evidence>
<feature type="compositionally biased region" description="Basic residues" evidence="12">
    <location>
        <begin position="802"/>
        <end position="822"/>
    </location>
</feature>
<dbReference type="GO" id="GO:0003950">
    <property type="term" value="F:NAD+ poly-ADP-ribosyltransferase activity"/>
    <property type="evidence" value="ECO:0007669"/>
    <property type="project" value="InterPro"/>
</dbReference>
<dbReference type="GO" id="GO:0005634">
    <property type="term" value="C:nucleus"/>
    <property type="evidence" value="ECO:0007669"/>
    <property type="project" value="UniProtKB-SubCell"/>
</dbReference>
<name>A0A8T2M874_ASTMX</name>
<evidence type="ECO:0000256" key="11">
    <source>
        <dbReference type="PROSITE-ProRule" id="PRU00723"/>
    </source>
</evidence>
<sequence>MQTAALINRILCAHDGRMELEELYGQLLGLELKDEVEDALKDTDMFVITGEENKVVVAKTKLRLCRVRDCQGCSNLHLCKMYLLGDCPFEKERGCRFCHDLSSEHNKRALQEHNLLGLDRSELCIILLQNDNTLLPPVCFAYNKGRGEYGHCSDKEACVKLHVCENYIRGTCDGSTKCSRSHDFYEPHSINNFAAKRIPIQLVGSVLPAYSNRLIIWDSNRVNNSINPTNAADKSEICLYHIRKFCKRGNGCQRVHYHLPYKWEGTDGHNWKVLPDNEEIEKAFCDPAKMYSDGTEPVYFDTMIQGFAEVRRLSTVSSVLNPTFILTTTWIWYWEDDNRNWIQYGSSDGTHHKSSITSEDVERKYQEDNSATVEFTSGQHSYDLNMQDMMQYNRQKGSKRAVRRRPVFLSAEDVQKIKTRGLSQNSRALPHHWDKTSMPETGFKRVPLKNTSEEYKKIIELFNQTMSGFSVKSIERVQNQDLWNVFQWQEDVMKKKTVGRENEKLLFHGTEYKHIDAICQQNFDWRICGVHGTAYGKGSYFARDANYSHRYTKDSGPRCMFVCRVLVGEYTTGLPSHVRPPLKDGGDTVFFDSCVNDINNPSIFVVFEKHQVYPEYLIQYENKAGNNPEHILVEELSQMGLASSDDESVLHQLSRQSSYSSITSEESVESVCTDPDAVAVTGPAVVPKFHVIRPHRALRSARLKSRPLKCGRVRLTTHSRLIKSSSVRNFPNSSKHQRRLKTSGSLASPENMPTAMNTALSLGAPIATQEWSVLSMPANESSPVPSSAESSTYTNPSDFMRKRNTRKNRPNTRGLLTRRRPKTTSASTSASWSGDIKTSNLVSCQNNRPKRQKGVMSPKAICPVTLGTDLSAETKTSNLGERQYARQIRPDMTRSSPETKTSNPVGSQKKARHNRGNMTRSSDDTKTSNPVGSQKNARNNRPNMTRLSADTKTSDSVRNTRQDKPNFNQSTRRLGPGMASTSSSTSTTGPNSAKGQNAKQQRSNLAQTAKGPAPPNSSANLLPADTKTPKSGRSQNVKQEMPRSAGGVSTGATQTSKPATTGNPSQQKSNMTRPARGLNPATSSASSNQSTRSSTSKSVKSDGVKTQSTTPSAKSKSSGAAQKTKTAGKGSKGSTPRR</sequence>
<evidence type="ECO:0000313" key="16">
    <source>
        <dbReference type="EMBL" id="KAG9280583.1"/>
    </source>
</evidence>
<feature type="domain" description="C3H1-type" evidence="13">
    <location>
        <begin position="232"/>
        <end position="259"/>
    </location>
</feature>
<evidence type="ECO:0000256" key="1">
    <source>
        <dbReference type="ARBA" id="ARBA00004123"/>
    </source>
</evidence>
<comment type="similarity">
    <text evidence="10">Belongs to the ARTD/PARP family.</text>
</comment>
<proteinExistence type="inferred from homology"/>
<feature type="domain" description="PARP catalytic" evidence="15">
    <location>
        <begin position="429"/>
        <end position="641"/>
    </location>
</feature>
<keyword evidence="3" id="KW-0963">Cytoplasm</keyword>
<evidence type="ECO:0000313" key="17">
    <source>
        <dbReference type="Proteomes" id="UP000752171"/>
    </source>
</evidence>
<dbReference type="Gene3D" id="3.30.720.50">
    <property type="match status" value="1"/>
</dbReference>
<dbReference type="Pfam" id="PF00644">
    <property type="entry name" value="PARP"/>
    <property type="match status" value="1"/>
</dbReference>
<feature type="compositionally biased region" description="Polar residues" evidence="12">
    <location>
        <begin position="1029"/>
        <end position="1038"/>
    </location>
</feature>
<evidence type="ECO:0000259" key="13">
    <source>
        <dbReference type="PROSITE" id="PS50103"/>
    </source>
</evidence>
<evidence type="ECO:0000259" key="14">
    <source>
        <dbReference type="PROSITE" id="PS50918"/>
    </source>
</evidence>
<dbReference type="Gene3D" id="3.30.1370.210">
    <property type="match status" value="1"/>
</dbReference>
<dbReference type="SUPFAM" id="SSF56399">
    <property type="entry name" value="ADP-ribosylation"/>
    <property type="match status" value="1"/>
</dbReference>
<dbReference type="GO" id="GO:0008270">
    <property type="term" value="F:zinc ion binding"/>
    <property type="evidence" value="ECO:0007669"/>
    <property type="project" value="UniProtKB-KW"/>
</dbReference>
<accession>A0A8T2M874</accession>
<dbReference type="GO" id="GO:1990404">
    <property type="term" value="F:NAD+-protein mono-ADP-ribosyltransferase activity"/>
    <property type="evidence" value="ECO:0007669"/>
    <property type="project" value="TreeGrafter"/>
</dbReference>
<feature type="region of interest" description="Disordered" evidence="12">
    <location>
        <begin position="873"/>
        <end position="1138"/>
    </location>
</feature>
<dbReference type="PANTHER" id="PTHR45740:SF15">
    <property type="entry name" value="ZINC FINGER CCCH TYPE DOMAIN CONTAINING 1-LIKE"/>
    <property type="match status" value="1"/>
</dbReference>
<organism evidence="16 17">
    <name type="scientific">Astyanax mexicanus</name>
    <name type="common">Blind cave fish</name>
    <name type="synonym">Astyanax fasciatus mexicanus</name>
    <dbReference type="NCBI Taxonomy" id="7994"/>
    <lineage>
        <taxon>Eukaryota</taxon>
        <taxon>Metazoa</taxon>
        <taxon>Chordata</taxon>
        <taxon>Craniata</taxon>
        <taxon>Vertebrata</taxon>
        <taxon>Euteleostomi</taxon>
        <taxon>Actinopterygii</taxon>
        <taxon>Neopterygii</taxon>
        <taxon>Teleostei</taxon>
        <taxon>Ostariophysi</taxon>
        <taxon>Characiformes</taxon>
        <taxon>Characoidei</taxon>
        <taxon>Acestrorhamphidae</taxon>
        <taxon>Acestrorhamphinae</taxon>
        <taxon>Astyanax</taxon>
    </lineage>
</organism>
<dbReference type="Gene3D" id="3.90.228.10">
    <property type="match status" value="1"/>
</dbReference>
<evidence type="ECO:0000256" key="6">
    <source>
        <dbReference type="ARBA" id="ARBA00022737"/>
    </source>
</evidence>
<feature type="compositionally biased region" description="Low complexity" evidence="12">
    <location>
        <begin position="1105"/>
        <end position="1138"/>
    </location>
</feature>
<dbReference type="Proteomes" id="UP000752171">
    <property type="component" value="Unassembled WGS sequence"/>
</dbReference>
<feature type="zinc finger region" description="C3H1-type" evidence="11">
    <location>
        <begin position="232"/>
        <end position="259"/>
    </location>
</feature>
<evidence type="ECO:0000256" key="10">
    <source>
        <dbReference type="ARBA" id="ARBA00024347"/>
    </source>
</evidence>
<evidence type="ECO:0000256" key="7">
    <source>
        <dbReference type="ARBA" id="ARBA00022771"/>
    </source>
</evidence>
<dbReference type="PROSITE" id="PS50103">
    <property type="entry name" value="ZF_C3H1"/>
    <property type="match status" value="2"/>
</dbReference>
<dbReference type="InterPro" id="IPR051712">
    <property type="entry name" value="ARTD-AVP"/>
</dbReference>
<feature type="compositionally biased region" description="Low complexity" evidence="12">
    <location>
        <begin position="1082"/>
        <end position="1098"/>
    </location>
</feature>
<keyword evidence="9" id="KW-0539">Nucleus</keyword>
<dbReference type="PROSITE" id="PS51059">
    <property type="entry name" value="PARP_CATALYTIC"/>
    <property type="match status" value="1"/>
</dbReference>
<dbReference type="GO" id="GO:0005737">
    <property type="term" value="C:cytoplasm"/>
    <property type="evidence" value="ECO:0007669"/>
    <property type="project" value="UniProtKB-SubCell"/>
</dbReference>
<dbReference type="Pfam" id="PF02825">
    <property type="entry name" value="WWE"/>
    <property type="match status" value="1"/>
</dbReference>
<dbReference type="PANTHER" id="PTHR45740">
    <property type="entry name" value="POLY [ADP-RIBOSE] POLYMERASE"/>
    <property type="match status" value="1"/>
</dbReference>
<dbReference type="InterPro" id="IPR057602">
    <property type="entry name" value="Zfn-CCCH_PARP12"/>
</dbReference>
<dbReference type="Pfam" id="PF23466">
    <property type="entry name" value="WWE_4"/>
    <property type="match status" value="1"/>
</dbReference>
<dbReference type="InterPro" id="IPR012317">
    <property type="entry name" value="Poly(ADP-ribose)pol_cat_dom"/>
</dbReference>
<reference evidence="16 17" key="1">
    <citation type="submission" date="2021-07" db="EMBL/GenBank/DDBJ databases">
        <authorList>
            <person name="Imarazene B."/>
            <person name="Zahm M."/>
            <person name="Klopp C."/>
            <person name="Cabau C."/>
            <person name="Beille S."/>
            <person name="Jouanno E."/>
            <person name="Castinel A."/>
            <person name="Lluch J."/>
            <person name="Gil L."/>
            <person name="Kuchtly C."/>
            <person name="Lopez Roques C."/>
            <person name="Donnadieu C."/>
            <person name="Parrinello H."/>
            <person name="Journot L."/>
            <person name="Du K."/>
            <person name="Schartl M."/>
            <person name="Retaux S."/>
            <person name="Guiguen Y."/>
        </authorList>
    </citation>
    <scope>NUCLEOTIDE SEQUENCE [LARGE SCALE GENOMIC DNA]</scope>
    <source>
        <strain evidence="16">Pach_M1</strain>
        <tissue evidence="16">Testis</tissue>
    </source>
</reference>
<feature type="domain" description="C3H1-type" evidence="13">
    <location>
        <begin position="78"/>
        <end position="102"/>
    </location>
</feature>
<comment type="subcellular location">
    <subcellularLocation>
        <location evidence="2">Cytoplasm</location>
    </subcellularLocation>
    <subcellularLocation>
        <location evidence="1">Nucleus</location>
    </subcellularLocation>
</comment>
<dbReference type="SUPFAM" id="SSF117839">
    <property type="entry name" value="WWE domain"/>
    <property type="match status" value="1"/>
</dbReference>